<dbReference type="EMBL" id="CAAALY010001287">
    <property type="protein sequence ID" value="VEL07216.1"/>
    <property type="molecule type" value="Genomic_DNA"/>
</dbReference>
<proteinExistence type="predicted"/>
<evidence type="ECO:0000313" key="1">
    <source>
        <dbReference type="EMBL" id="VEL07216.1"/>
    </source>
</evidence>
<organism evidence="1 2">
    <name type="scientific">Protopolystoma xenopodis</name>
    <dbReference type="NCBI Taxonomy" id="117903"/>
    <lineage>
        <taxon>Eukaryota</taxon>
        <taxon>Metazoa</taxon>
        <taxon>Spiralia</taxon>
        <taxon>Lophotrochozoa</taxon>
        <taxon>Platyhelminthes</taxon>
        <taxon>Monogenea</taxon>
        <taxon>Polyopisthocotylea</taxon>
        <taxon>Polystomatidea</taxon>
        <taxon>Polystomatidae</taxon>
        <taxon>Protopolystoma</taxon>
    </lineage>
</organism>
<accession>A0A3S5CBB7</accession>
<protein>
    <submittedName>
        <fullName evidence="1">Uncharacterized protein</fullName>
    </submittedName>
</protein>
<dbReference type="Proteomes" id="UP000784294">
    <property type="component" value="Unassembled WGS sequence"/>
</dbReference>
<gene>
    <name evidence="1" type="ORF">PXEA_LOCUS656</name>
</gene>
<dbReference type="AlphaFoldDB" id="A0A3S5CBB7"/>
<keyword evidence="2" id="KW-1185">Reference proteome</keyword>
<name>A0A3S5CBB7_9PLAT</name>
<reference evidence="1" key="1">
    <citation type="submission" date="2018-11" db="EMBL/GenBank/DDBJ databases">
        <authorList>
            <consortium name="Pathogen Informatics"/>
        </authorList>
    </citation>
    <scope>NUCLEOTIDE SEQUENCE</scope>
</reference>
<sequence>MSILPEDDDRLLLFFTCKQLSVGVAGTLLSYDGRKDQEDKLKYFRIGDFLRFFDLYPNFRSQSRDLHVSLDLPKFLVWEAGLTRLPVVSIEPLYNTLRPLGLLYQAARGRNKGRSSLSNRIRRSAADLATVSLHLLLKSAGLGPLVDWTRRWRNLGIPEVSGAVVWMPGESTL</sequence>
<comment type="caution">
    <text evidence="1">The sequence shown here is derived from an EMBL/GenBank/DDBJ whole genome shotgun (WGS) entry which is preliminary data.</text>
</comment>
<evidence type="ECO:0000313" key="2">
    <source>
        <dbReference type="Proteomes" id="UP000784294"/>
    </source>
</evidence>